<dbReference type="SUPFAM" id="SSF63829">
    <property type="entry name" value="Calcium-dependent phosphotriesterase"/>
    <property type="match status" value="1"/>
</dbReference>
<feature type="binding site" evidence="3">
    <location>
        <position position="110"/>
    </location>
    <ligand>
        <name>substrate</name>
    </ligand>
</feature>
<organism evidence="5 6">
    <name type="scientific">Virgisporangium aliadipatigenens</name>
    <dbReference type="NCBI Taxonomy" id="741659"/>
    <lineage>
        <taxon>Bacteria</taxon>
        <taxon>Bacillati</taxon>
        <taxon>Actinomycetota</taxon>
        <taxon>Actinomycetes</taxon>
        <taxon>Micromonosporales</taxon>
        <taxon>Micromonosporaceae</taxon>
        <taxon>Virgisporangium</taxon>
    </lineage>
</organism>
<evidence type="ECO:0000256" key="3">
    <source>
        <dbReference type="PIRSR" id="PIRSR605511-2"/>
    </source>
</evidence>
<dbReference type="InterPro" id="IPR013658">
    <property type="entry name" value="SGL"/>
</dbReference>
<keyword evidence="3" id="KW-0479">Metal-binding</keyword>
<name>A0A8J4DRY4_9ACTN</name>
<evidence type="ECO:0000256" key="1">
    <source>
        <dbReference type="ARBA" id="ARBA00008853"/>
    </source>
</evidence>
<dbReference type="AlphaFoldDB" id="A0A8J4DRY4"/>
<keyword evidence="3" id="KW-0862">Zinc</keyword>
<gene>
    <name evidence="5" type="ORF">Val02_44770</name>
</gene>
<feature type="binding site" evidence="3">
    <location>
        <position position="207"/>
    </location>
    <ligand>
        <name>a divalent metal cation</name>
        <dbReference type="ChEBI" id="CHEBI:60240"/>
    </ligand>
</feature>
<comment type="cofactor">
    <cofactor evidence="3">
        <name>Zn(2+)</name>
        <dbReference type="ChEBI" id="CHEBI:29105"/>
    </cofactor>
    <text evidence="3">Binds 1 divalent metal cation per subunit.</text>
</comment>
<comment type="caution">
    <text evidence="5">The sequence shown here is derived from an EMBL/GenBank/DDBJ whole genome shotgun (WGS) entry which is preliminary data.</text>
</comment>
<dbReference type="Pfam" id="PF08450">
    <property type="entry name" value="SGL"/>
    <property type="match status" value="1"/>
</dbReference>
<dbReference type="GO" id="GO:0019853">
    <property type="term" value="P:L-ascorbic acid biosynthetic process"/>
    <property type="evidence" value="ECO:0007669"/>
    <property type="project" value="TreeGrafter"/>
</dbReference>
<dbReference type="EMBL" id="BOPF01000015">
    <property type="protein sequence ID" value="GIJ47591.1"/>
    <property type="molecule type" value="Genomic_DNA"/>
</dbReference>
<feature type="active site" description="Proton donor/acceptor" evidence="2">
    <location>
        <position position="207"/>
    </location>
</feature>
<dbReference type="InterPro" id="IPR011042">
    <property type="entry name" value="6-blade_b-propeller_TolB-like"/>
</dbReference>
<feature type="domain" description="SMP-30/Gluconolactonase/LRE-like region" evidence="4">
    <location>
        <begin position="25"/>
        <end position="263"/>
    </location>
</feature>
<dbReference type="Proteomes" id="UP000619260">
    <property type="component" value="Unassembled WGS sequence"/>
</dbReference>
<evidence type="ECO:0000256" key="2">
    <source>
        <dbReference type="PIRSR" id="PIRSR605511-1"/>
    </source>
</evidence>
<comment type="similarity">
    <text evidence="1">Belongs to the SMP-30/CGR1 family.</text>
</comment>
<reference evidence="5" key="1">
    <citation type="submission" date="2021-01" db="EMBL/GenBank/DDBJ databases">
        <title>Whole genome shotgun sequence of Virgisporangium aliadipatigenens NBRC 105644.</title>
        <authorList>
            <person name="Komaki H."/>
            <person name="Tamura T."/>
        </authorList>
    </citation>
    <scope>NUCLEOTIDE SEQUENCE</scope>
    <source>
        <strain evidence="5">NBRC 105644</strain>
    </source>
</reference>
<dbReference type="GO" id="GO:0005509">
    <property type="term" value="F:calcium ion binding"/>
    <property type="evidence" value="ECO:0007669"/>
    <property type="project" value="TreeGrafter"/>
</dbReference>
<feature type="binding site" evidence="3">
    <location>
        <position position="157"/>
    </location>
    <ligand>
        <name>a divalent metal cation</name>
        <dbReference type="ChEBI" id="CHEBI:60240"/>
    </ligand>
</feature>
<sequence>MSDRYHATVPRRLAVELIDPAGSSLGEGPAWDAAADCLVWVDILGQKVHLSEADGTRRATKEFDRHVGAALPAEDGGYLVVRRDGFARWHANDEITPLLDVLTDGSLRFNDAKCDPAGRAFAGTLCYTDGVRGRGELFRLDAGPKATPVRGPVSLANGLGWSPDGRLMYFIDTVEGTLTEFDYDVDGGVLTAPRVLVNFDGSAGQPDGMCVDDDGCLWVALWGGAAVHRFTPDGRLDTVLEVPSKNVTSCAFGPGGRLYVTTAAGALSPEERAQWPLAGGLFVAEPGAGGPAAVPWRPL</sequence>
<dbReference type="PANTHER" id="PTHR10907">
    <property type="entry name" value="REGUCALCIN"/>
    <property type="match status" value="1"/>
</dbReference>
<evidence type="ECO:0000259" key="4">
    <source>
        <dbReference type="Pfam" id="PF08450"/>
    </source>
</evidence>
<feature type="binding site" evidence="3">
    <location>
        <position position="108"/>
    </location>
    <ligand>
        <name>substrate</name>
    </ligand>
</feature>
<dbReference type="PRINTS" id="PR01790">
    <property type="entry name" value="SMP30FAMILY"/>
</dbReference>
<evidence type="ECO:0000313" key="5">
    <source>
        <dbReference type="EMBL" id="GIJ47591.1"/>
    </source>
</evidence>
<proteinExistence type="inferred from homology"/>
<accession>A0A8J4DRY4</accession>
<protein>
    <submittedName>
        <fullName evidence="5">Calcium-binding protein</fullName>
    </submittedName>
</protein>
<keyword evidence="6" id="KW-1185">Reference proteome</keyword>
<dbReference type="InterPro" id="IPR005511">
    <property type="entry name" value="SMP-30"/>
</dbReference>
<dbReference type="Gene3D" id="2.120.10.30">
    <property type="entry name" value="TolB, C-terminal domain"/>
    <property type="match status" value="1"/>
</dbReference>
<dbReference type="GO" id="GO:0004341">
    <property type="term" value="F:gluconolactonase activity"/>
    <property type="evidence" value="ECO:0007669"/>
    <property type="project" value="TreeGrafter"/>
</dbReference>
<feature type="binding site" evidence="3">
    <location>
        <position position="27"/>
    </location>
    <ligand>
        <name>a divalent metal cation</name>
        <dbReference type="ChEBI" id="CHEBI:60240"/>
    </ligand>
</feature>
<evidence type="ECO:0000313" key="6">
    <source>
        <dbReference type="Proteomes" id="UP000619260"/>
    </source>
</evidence>
<dbReference type="PANTHER" id="PTHR10907:SF47">
    <property type="entry name" value="REGUCALCIN"/>
    <property type="match status" value="1"/>
</dbReference>